<dbReference type="AlphaFoldDB" id="M0QNL4"/>
<accession>M0QNL4</accession>
<comment type="caution">
    <text evidence="1">The sequence shown here is derived from an EMBL/GenBank/DDBJ whole genome shotgun (WGS) entry which is preliminary data.</text>
</comment>
<gene>
    <name evidence="1" type="ORF">GS4_33_00700</name>
</gene>
<dbReference type="EMBL" id="BANX01000033">
    <property type="protein sequence ID" value="GAC70255.1"/>
    <property type="molecule type" value="Genomic_DNA"/>
</dbReference>
<evidence type="ECO:0000313" key="1">
    <source>
        <dbReference type="EMBL" id="GAC70255.1"/>
    </source>
</evidence>
<reference evidence="1 2" key="1">
    <citation type="submission" date="2013-01" db="EMBL/GenBank/DDBJ databases">
        <title>Whole genome shotgun sequence of Gordonia soli NBRC 108243.</title>
        <authorList>
            <person name="Isaki-Nakamura S."/>
            <person name="Hosoyama A."/>
            <person name="Tsuchikane K."/>
            <person name="Ando Y."/>
            <person name="Baba S."/>
            <person name="Ohji S."/>
            <person name="Hamada M."/>
            <person name="Tamura T."/>
            <person name="Yamazoe A."/>
            <person name="Yamazaki S."/>
            <person name="Fujita N."/>
        </authorList>
    </citation>
    <scope>NUCLEOTIDE SEQUENCE [LARGE SCALE GENOMIC DNA]</scope>
    <source>
        <strain evidence="1 2">NBRC 108243</strain>
    </source>
</reference>
<dbReference type="eggNOG" id="ENOG50329DB">
    <property type="taxonomic scope" value="Bacteria"/>
</dbReference>
<protein>
    <submittedName>
        <fullName evidence="1">Uncharacterized protein</fullName>
    </submittedName>
</protein>
<evidence type="ECO:0000313" key="2">
    <source>
        <dbReference type="Proteomes" id="UP000011666"/>
    </source>
</evidence>
<dbReference type="STRING" id="1223545.GS4_33_00700"/>
<dbReference type="Proteomes" id="UP000011666">
    <property type="component" value="Unassembled WGS sequence"/>
</dbReference>
<organism evidence="1 2">
    <name type="scientific">Gordonia soli NBRC 108243</name>
    <dbReference type="NCBI Taxonomy" id="1223545"/>
    <lineage>
        <taxon>Bacteria</taxon>
        <taxon>Bacillati</taxon>
        <taxon>Actinomycetota</taxon>
        <taxon>Actinomycetes</taxon>
        <taxon>Mycobacteriales</taxon>
        <taxon>Gordoniaceae</taxon>
        <taxon>Gordonia</taxon>
    </lineage>
</organism>
<name>M0QNL4_9ACTN</name>
<keyword evidence="2" id="KW-1185">Reference proteome</keyword>
<proteinExistence type="predicted"/>
<sequence length="92" mass="11014">MHVPFSDDELEEFYRRIEARTAAQVGRRVPRHRRPLLACPTPDKEAYRDEESARSGVYRIRERSRGDLRLRIYHCACGSWHITSSPDLWFRR</sequence>